<sequence>MFAVLRHRDFRRRLAAQLVALPGTRLPVVARSLSLIQARRPVMTQYATVLVHGRGYGEGASASVRAVSISINPLRRPHDTMLEISHEVPGPRLLQPRKIRRDGAGRR</sequence>
<proteinExistence type="predicted"/>
<reference evidence="1 2" key="1">
    <citation type="submission" date="2023-04" db="EMBL/GenBank/DDBJ databases">
        <title>Luteimonas sp. M1R5S59.</title>
        <authorList>
            <person name="Sun J.-Q."/>
        </authorList>
    </citation>
    <scope>NUCLEOTIDE SEQUENCE [LARGE SCALE GENOMIC DNA]</scope>
    <source>
        <strain evidence="1 2">M1R5S59</strain>
    </source>
</reference>
<accession>A0ABT6JP10</accession>
<dbReference type="EMBL" id="JARXRO010000001">
    <property type="protein sequence ID" value="MDH5832413.1"/>
    <property type="molecule type" value="Genomic_DNA"/>
</dbReference>
<dbReference type="RefSeq" id="WP_280576587.1">
    <property type="nucleotide sequence ID" value="NZ_JARXRO010000001.1"/>
</dbReference>
<keyword evidence="2" id="KW-1185">Reference proteome</keyword>
<evidence type="ECO:0000313" key="1">
    <source>
        <dbReference type="EMBL" id="MDH5832413.1"/>
    </source>
</evidence>
<dbReference type="Proteomes" id="UP001156873">
    <property type="component" value="Unassembled WGS sequence"/>
</dbReference>
<gene>
    <name evidence="1" type="ORF">QFW81_00500</name>
</gene>
<comment type="caution">
    <text evidence="1">The sequence shown here is derived from an EMBL/GenBank/DDBJ whole genome shotgun (WGS) entry which is preliminary data.</text>
</comment>
<name>A0ABT6JP10_9GAMM</name>
<protein>
    <submittedName>
        <fullName evidence="1">Uncharacterized protein</fullName>
    </submittedName>
</protein>
<evidence type="ECO:0000313" key="2">
    <source>
        <dbReference type="Proteomes" id="UP001156873"/>
    </source>
</evidence>
<organism evidence="1 2">
    <name type="scientific">Luteimonas kalidii</name>
    <dbReference type="NCBI Taxonomy" id="3042025"/>
    <lineage>
        <taxon>Bacteria</taxon>
        <taxon>Pseudomonadati</taxon>
        <taxon>Pseudomonadota</taxon>
        <taxon>Gammaproteobacteria</taxon>
        <taxon>Lysobacterales</taxon>
        <taxon>Lysobacteraceae</taxon>
        <taxon>Luteimonas</taxon>
    </lineage>
</organism>